<keyword evidence="1" id="KW-0732">Signal</keyword>
<feature type="chain" id="PRO_5047431013" evidence="1">
    <location>
        <begin position="31"/>
        <end position="164"/>
    </location>
</feature>
<name>A0ABY8VP46_9CORY</name>
<dbReference type="EMBL" id="CP126970">
    <property type="protein sequence ID" value="WIM71416.1"/>
    <property type="molecule type" value="Genomic_DNA"/>
</dbReference>
<protein>
    <submittedName>
        <fullName evidence="2">Uncharacterized protein</fullName>
    </submittedName>
</protein>
<evidence type="ECO:0000256" key="1">
    <source>
        <dbReference type="SAM" id="SignalP"/>
    </source>
</evidence>
<proteinExistence type="predicted"/>
<feature type="signal peptide" evidence="1">
    <location>
        <begin position="1"/>
        <end position="30"/>
    </location>
</feature>
<gene>
    <name evidence="2" type="ORF">QP029_06480</name>
</gene>
<keyword evidence="3" id="KW-1185">Reference proteome</keyword>
<evidence type="ECO:0000313" key="2">
    <source>
        <dbReference type="EMBL" id="WIM71416.1"/>
    </source>
</evidence>
<sequence>MLSISRTLSTFLALLLAFAVGLFGASSASAAPVTTVSGVDVVDLDDGRTSVTVDGEEMIVAFDETANIAHVEYSDGSTATVSLDGLDSASNSGQVDPDQEPRMVAQNSGLTCSFLMWVVGTIHTAGWGAAIAIVAASGAAGAAAVLLMYSLGASGFLAYVGSRC</sequence>
<reference evidence="2 3" key="1">
    <citation type="submission" date="2023-05" db="EMBL/GenBank/DDBJ databases">
        <title>Corynebacterium suedekumii sp. nov. and Corynebacterium breve sp. nov. isolated from raw cow's milk.</title>
        <authorList>
            <person name="Baer M.K."/>
            <person name="Mehl L."/>
            <person name="Hellmuth R."/>
            <person name="Marke G."/>
            <person name="Lipski A."/>
        </authorList>
    </citation>
    <scope>NUCLEOTIDE SEQUENCE [LARGE SCALE GENOMIC DNA]</scope>
    <source>
        <strain evidence="2 3">LM112</strain>
    </source>
</reference>
<dbReference type="RefSeq" id="WP_284875987.1">
    <property type="nucleotide sequence ID" value="NZ_CP126970.1"/>
</dbReference>
<dbReference type="Proteomes" id="UP001238805">
    <property type="component" value="Chromosome"/>
</dbReference>
<organism evidence="2 3">
    <name type="scientific">Corynebacterium suedekumii</name>
    <dbReference type="NCBI Taxonomy" id="3049801"/>
    <lineage>
        <taxon>Bacteria</taxon>
        <taxon>Bacillati</taxon>
        <taxon>Actinomycetota</taxon>
        <taxon>Actinomycetes</taxon>
        <taxon>Mycobacteriales</taxon>
        <taxon>Corynebacteriaceae</taxon>
        <taxon>Corynebacterium</taxon>
    </lineage>
</organism>
<evidence type="ECO:0000313" key="3">
    <source>
        <dbReference type="Proteomes" id="UP001238805"/>
    </source>
</evidence>
<accession>A0ABY8VP46</accession>